<evidence type="ECO:0000313" key="3">
    <source>
        <dbReference type="EMBL" id="RKP55049.1"/>
    </source>
</evidence>
<dbReference type="Pfam" id="PF13561">
    <property type="entry name" value="adh_short_C2"/>
    <property type="match status" value="1"/>
</dbReference>
<comment type="similarity">
    <text evidence="1">Belongs to the short-chain dehydrogenases/reductases (SDR) family.</text>
</comment>
<evidence type="ECO:0000256" key="2">
    <source>
        <dbReference type="ARBA" id="ARBA00023002"/>
    </source>
</evidence>
<dbReference type="PRINTS" id="PR00081">
    <property type="entry name" value="GDHRDH"/>
</dbReference>
<dbReference type="SUPFAM" id="SSF51735">
    <property type="entry name" value="NAD(P)-binding Rossmann-fold domains"/>
    <property type="match status" value="1"/>
</dbReference>
<keyword evidence="4" id="KW-1185">Reference proteome</keyword>
<dbReference type="GO" id="GO:0008206">
    <property type="term" value="P:bile acid metabolic process"/>
    <property type="evidence" value="ECO:0007669"/>
    <property type="project" value="UniProtKB-ARBA"/>
</dbReference>
<dbReference type="FunFam" id="3.40.50.720:FF:000084">
    <property type="entry name" value="Short-chain dehydrogenase reductase"/>
    <property type="match status" value="1"/>
</dbReference>
<dbReference type="PANTHER" id="PTHR43639">
    <property type="entry name" value="OXIDOREDUCTASE, SHORT-CHAIN DEHYDROGENASE/REDUCTASE FAMILY (AFU_ORTHOLOGUE AFUA_5G02870)"/>
    <property type="match status" value="1"/>
</dbReference>
<dbReference type="RefSeq" id="WP_120975432.1">
    <property type="nucleotide sequence ID" value="NZ_RBZM01000004.1"/>
</dbReference>
<accession>A0A494XYL6</accession>
<dbReference type="InterPro" id="IPR002347">
    <property type="entry name" value="SDR_fam"/>
</dbReference>
<proteinExistence type="inferred from homology"/>
<dbReference type="OrthoDB" id="9803333at2"/>
<dbReference type="GO" id="GO:0016491">
    <property type="term" value="F:oxidoreductase activity"/>
    <property type="evidence" value="ECO:0007669"/>
    <property type="project" value="UniProtKB-KW"/>
</dbReference>
<name>A0A494XYL6_9BACL</name>
<evidence type="ECO:0000313" key="4">
    <source>
        <dbReference type="Proteomes" id="UP000282076"/>
    </source>
</evidence>
<dbReference type="CDD" id="cd05233">
    <property type="entry name" value="SDR_c"/>
    <property type="match status" value="1"/>
</dbReference>
<protein>
    <submittedName>
        <fullName evidence="3">SDR family oxidoreductase</fullName>
    </submittedName>
</protein>
<dbReference type="AlphaFoldDB" id="A0A494XYL6"/>
<dbReference type="InterPro" id="IPR036291">
    <property type="entry name" value="NAD(P)-bd_dom_sf"/>
</dbReference>
<keyword evidence="2" id="KW-0560">Oxidoreductase</keyword>
<gene>
    <name evidence="3" type="ORF">D7Z26_07415</name>
</gene>
<dbReference type="Proteomes" id="UP000282076">
    <property type="component" value="Unassembled WGS sequence"/>
</dbReference>
<sequence>METRRKALVTGGSRGIGQGIAFELAKAGYDVTIGHWNDDEAANETARKVRENWGGDCWIVPGDLTKAETVVNTMEATLRKMGRIDLMVNNAGISRFRDIRELPVEEVDMLVSLNFRAPLMFMKEASNHMIEAGIRGSILNITSSRAERAYAGDALYGGLKAGLKRASESAALDLAPYGIRVNCIAPGAIEVRGRSITDEFGRRIPLGRKGLPEDIGPIAVWLASDAASYVTGINLRVDGGLILPGMPEYAWNPQNNKRTEKERAE</sequence>
<dbReference type="Gene3D" id="3.40.50.720">
    <property type="entry name" value="NAD(P)-binding Rossmann-like Domain"/>
    <property type="match status" value="1"/>
</dbReference>
<dbReference type="PANTHER" id="PTHR43639:SF1">
    <property type="entry name" value="SHORT-CHAIN DEHYDROGENASE_REDUCTASE FAMILY PROTEIN"/>
    <property type="match status" value="1"/>
</dbReference>
<evidence type="ECO:0000256" key="1">
    <source>
        <dbReference type="ARBA" id="ARBA00006484"/>
    </source>
</evidence>
<organism evidence="3 4">
    <name type="scientific">Cohnella endophytica</name>
    <dbReference type="NCBI Taxonomy" id="2419778"/>
    <lineage>
        <taxon>Bacteria</taxon>
        <taxon>Bacillati</taxon>
        <taxon>Bacillota</taxon>
        <taxon>Bacilli</taxon>
        <taxon>Bacillales</taxon>
        <taxon>Paenibacillaceae</taxon>
        <taxon>Cohnella</taxon>
    </lineage>
</organism>
<dbReference type="EMBL" id="RBZM01000004">
    <property type="protein sequence ID" value="RKP55049.1"/>
    <property type="molecule type" value="Genomic_DNA"/>
</dbReference>
<reference evidence="3 4" key="1">
    <citation type="submission" date="2018-10" db="EMBL/GenBank/DDBJ databases">
        <title>Cohnella sp. M2MS4P-1, whole genome shotgun sequence.</title>
        <authorList>
            <person name="Tuo L."/>
        </authorList>
    </citation>
    <scope>NUCLEOTIDE SEQUENCE [LARGE SCALE GENOMIC DNA]</scope>
    <source>
        <strain evidence="3 4">M2MS4P-1</strain>
    </source>
</reference>
<dbReference type="PRINTS" id="PR00080">
    <property type="entry name" value="SDRFAMILY"/>
</dbReference>
<comment type="caution">
    <text evidence="3">The sequence shown here is derived from an EMBL/GenBank/DDBJ whole genome shotgun (WGS) entry which is preliminary data.</text>
</comment>